<sequence length="148" mass="17557">MNEAILDFTTDDFREEFLHSIFDYLHENGINLYRIEDVLARYQENKIAHSINMALSMVIERIVDNYLLSQNILKEEQLATELDSEFSIEVNPSTGKPHISSKYKFLYKEKNLNFVLDCQFELDEMYDNEKLDEMIEKITMDVENQLSK</sequence>
<reference evidence="2" key="1">
    <citation type="journal article" date="2019" name="Int. J. Syst. Evol. Microbiol.">
        <title>The Global Catalogue of Microorganisms (GCM) 10K type strain sequencing project: providing services to taxonomists for standard genome sequencing and annotation.</title>
        <authorList>
            <consortium name="The Broad Institute Genomics Platform"/>
            <consortium name="The Broad Institute Genome Sequencing Center for Infectious Disease"/>
            <person name="Wu L."/>
            <person name="Ma J."/>
        </authorList>
    </citation>
    <scope>NUCLEOTIDE SEQUENCE [LARGE SCALE GENOMIC DNA]</scope>
    <source>
        <strain evidence="2">CCUG 61889</strain>
    </source>
</reference>
<dbReference type="Proteomes" id="UP001595752">
    <property type="component" value="Unassembled WGS sequence"/>
</dbReference>
<gene>
    <name evidence="1" type="ORF">ACFOU2_21775</name>
</gene>
<name>A0ABV8B9Z7_9BACI</name>
<accession>A0ABV8B9Z7</accession>
<dbReference type="RefSeq" id="WP_377918334.1">
    <property type="nucleotide sequence ID" value="NZ_JBHRZT010000072.1"/>
</dbReference>
<proteinExistence type="predicted"/>
<protein>
    <submittedName>
        <fullName evidence="1">Uncharacterized protein</fullName>
    </submittedName>
</protein>
<organism evidence="1 2">
    <name type="scientific">Bacillus songklensis</name>
    <dbReference type="NCBI Taxonomy" id="1069116"/>
    <lineage>
        <taxon>Bacteria</taxon>
        <taxon>Bacillati</taxon>
        <taxon>Bacillota</taxon>
        <taxon>Bacilli</taxon>
        <taxon>Bacillales</taxon>
        <taxon>Bacillaceae</taxon>
        <taxon>Bacillus</taxon>
    </lineage>
</organism>
<comment type="caution">
    <text evidence="1">The sequence shown here is derived from an EMBL/GenBank/DDBJ whole genome shotgun (WGS) entry which is preliminary data.</text>
</comment>
<evidence type="ECO:0000313" key="1">
    <source>
        <dbReference type="EMBL" id="MFC3885959.1"/>
    </source>
</evidence>
<evidence type="ECO:0000313" key="2">
    <source>
        <dbReference type="Proteomes" id="UP001595752"/>
    </source>
</evidence>
<keyword evidence="2" id="KW-1185">Reference proteome</keyword>
<dbReference type="EMBL" id="JBHRZT010000072">
    <property type="protein sequence ID" value="MFC3885959.1"/>
    <property type="molecule type" value="Genomic_DNA"/>
</dbReference>